<evidence type="ECO:0000313" key="7">
    <source>
        <dbReference type="Proteomes" id="UP000739538"/>
    </source>
</evidence>
<dbReference type="Pfam" id="PF13442">
    <property type="entry name" value="Cytochrome_CBB3"/>
    <property type="match status" value="2"/>
</dbReference>
<feature type="domain" description="Cytochrome c" evidence="5">
    <location>
        <begin position="53"/>
        <end position="152"/>
    </location>
</feature>
<evidence type="ECO:0000256" key="4">
    <source>
        <dbReference type="PROSITE-ProRule" id="PRU00433"/>
    </source>
</evidence>
<sequence>MSRKVVKRLAWGLGGALGILLIGVAVAFAVGSSKLGHRYEIDPRPLTLTTDPQTIQHGARIAQLQGCAECHGADLSGQMLAESPAFGTIAAPNLTRGTGSVTSNYRTEDWVRAIRHGVKRSGEAVVIMPAEFYSELSDEDLGALISYLDQLPPVDNVLPARELGPLPKFISAFSDDLLAARRIDHDRAAPDAVQPAVTAEYGEYLANTCRGCHGPNLAGGLHVGPPGSPPSANITPAKSAGIGTWSHDDFIVALRDGKRPDGSDIDQAMPRWGQFMNETEIEAIWKYLQSAAPVEQQS</sequence>
<dbReference type="EMBL" id="JAGQHS010000220">
    <property type="protein sequence ID" value="MCA9758847.1"/>
    <property type="molecule type" value="Genomic_DNA"/>
</dbReference>
<dbReference type="AlphaFoldDB" id="A0A956NHK7"/>
<proteinExistence type="predicted"/>
<evidence type="ECO:0000313" key="6">
    <source>
        <dbReference type="EMBL" id="MCA9758847.1"/>
    </source>
</evidence>
<dbReference type="InterPro" id="IPR036909">
    <property type="entry name" value="Cyt_c-like_dom_sf"/>
</dbReference>
<reference evidence="6" key="1">
    <citation type="submission" date="2020-04" db="EMBL/GenBank/DDBJ databases">
        <authorList>
            <person name="Zhang T."/>
        </authorList>
    </citation>
    <scope>NUCLEOTIDE SEQUENCE</scope>
    <source>
        <strain evidence="6">HKST-UBA02</strain>
    </source>
</reference>
<feature type="domain" description="Cytochrome c" evidence="5">
    <location>
        <begin position="197"/>
        <end position="292"/>
    </location>
</feature>
<keyword evidence="2 4" id="KW-0479">Metal-binding</keyword>
<evidence type="ECO:0000259" key="5">
    <source>
        <dbReference type="PROSITE" id="PS51007"/>
    </source>
</evidence>
<accession>A0A956NHK7</accession>
<organism evidence="6 7">
    <name type="scientific">Eiseniibacteriota bacterium</name>
    <dbReference type="NCBI Taxonomy" id="2212470"/>
    <lineage>
        <taxon>Bacteria</taxon>
        <taxon>Candidatus Eiseniibacteriota</taxon>
    </lineage>
</organism>
<keyword evidence="1 4" id="KW-0349">Heme</keyword>
<dbReference type="SUPFAM" id="SSF46626">
    <property type="entry name" value="Cytochrome c"/>
    <property type="match status" value="2"/>
</dbReference>
<dbReference type="Proteomes" id="UP000739538">
    <property type="component" value="Unassembled WGS sequence"/>
</dbReference>
<dbReference type="GO" id="GO:0020037">
    <property type="term" value="F:heme binding"/>
    <property type="evidence" value="ECO:0007669"/>
    <property type="project" value="InterPro"/>
</dbReference>
<evidence type="ECO:0000256" key="3">
    <source>
        <dbReference type="ARBA" id="ARBA00023004"/>
    </source>
</evidence>
<keyword evidence="3 4" id="KW-0408">Iron</keyword>
<name>A0A956NHK7_UNCEI</name>
<dbReference type="GO" id="GO:0009055">
    <property type="term" value="F:electron transfer activity"/>
    <property type="evidence" value="ECO:0007669"/>
    <property type="project" value="InterPro"/>
</dbReference>
<dbReference type="Gene3D" id="1.10.760.10">
    <property type="entry name" value="Cytochrome c-like domain"/>
    <property type="match status" value="2"/>
</dbReference>
<dbReference type="PANTHER" id="PTHR35008">
    <property type="entry name" value="BLL4482 PROTEIN-RELATED"/>
    <property type="match status" value="1"/>
</dbReference>
<reference evidence="6" key="2">
    <citation type="journal article" date="2021" name="Microbiome">
        <title>Successional dynamics and alternative stable states in a saline activated sludge microbial community over 9 years.</title>
        <authorList>
            <person name="Wang Y."/>
            <person name="Ye J."/>
            <person name="Ju F."/>
            <person name="Liu L."/>
            <person name="Boyd J.A."/>
            <person name="Deng Y."/>
            <person name="Parks D.H."/>
            <person name="Jiang X."/>
            <person name="Yin X."/>
            <person name="Woodcroft B.J."/>
            <person name="Tyson G.W."/>
            <person name="Hugenholtz P."/>
            <person name="Polz M.F."/>
            <person name="Zhang T."/>
        </authorList>
    </citation>
    <scope>NUCLEOTIDE SEQUENCE</scope>
    <source>
        <strain evidence="6">HKST-UBA02</strain>
    </source>
</reference>
<dbReference type="InterPro" id="IPR009056">
    <property type="entry name" value="Cyt_c-like_dom"/>
</dbReference>
<evidence type="ECO:0000256" key="2">
    <source>
        <dbReference type="ARBA" id="ARBA00022723"/>
    </source>
</evidence>
<dbReference type="InterPro" id="IPR051459">
    <property type="entry name" value="Cytochrome_c-type_DH"/>
</dbReference>
<protein>
    <submittedName>
        <fullName evidence="6">C-type cytochrome</fullName>
    </submittedName>
</protein>
<evidence type="ECO:0000256" key="1">
    <source>
        <dbReference type="ARBA" id="ARBA00022617"/>
    </source>
</evidence>
<dbReference type="GO" id="GO:0046872">
    <property type="term" value="F:metal ion binding"/>
    <property type="evidence" value="ECO:0007669"/>
    <property type="project" value="UniProtKB-KW"/>
</dbReference>
<comment type="caution">
    <text evidence="6">The sequence shown here is derived from an EMBL/GenBank/DDBJ whole genome shotgun (WGS) entry which is preliminary data.</text>
</comment>
<dbReference type="PROSITE" id="PS51007">
    <property type="entry name" value="CYTC"/>
    <property type="match status" value="2"/>
</dbReference>
<gene>
    <name evidence="6" type="ORF">KDA27_23840</name>
</gene>
<dbReference type="PANTHER" id="PTHR35008:SF4">
    <property type="entry name" value="BLL4482 PROTEIN"/>
    <property type="match status" value="1"/>
</dbReference>